<dbReference type="Pfam" id="PF06114">
    <property type="entry name" value="Peptidase_M78"/>
    <property type="match status" value="1"/>
</dbReference>
<reference evidence="2 3" key="1">
    <citation type="journal article" date="2020" name="Int. J. Syst. Evol. Microbiol.">
        <title>Reclassification of Streptomyces castelarensis and Streptomyces sporoclivatus as later heterotypic synonyms of Streptomyces antimycoticus.</title>
        <authorList>
            <person name="Komaki H."/>
            <person name="Tamura T."/>
        </authorList>
    </citation>
    <scope>NUCLEOTIDE SEQUENCE [LARGE SCALE GENOMIC DNA]</scope>
    <source>
        <strain evidence="2 3">NBRC 100767</strain>
    </source>
</reference>
<accession>A0A499UDP7</accession>
<dbReference type="AlphaFoldDB" id="A0A499UDP7"/>
<protein>
    <recommendedName>
        <fullName evidence="1">IrrE N-terminal-like domain-containing protein</fullName>
    </recommendedName>
</protein>
<evidence type="ECO:0000259" key="1">
    <source>
        <dbReference type="Pfam" id="PF06114"/>
    </source>
</evidence>
<sequence length="191" mass="21092">MNVMRWRPKDSNPEASSIRKRSEMQIRALNLPKRGQLTIEGLTDCIAQRQGRSIQLVPLTLPTGSPDGLWMSTAGEDYVVYEARLAPMHQRAVVLHELGHLICNHEATPVMTSEALSLLLPSLNPALVRRTLGREHSHSEAEIEAEYVGSLLAQRINPSLISGGQRPAPAALQDLADRLSALENPSRRRQG</sequence>
<feature type="domain" description="IrrE N-terminal-like" evidence="1">
    <location>
        <begin position="61"/>
        <end position="108"/>
    </location>
</feature>
<dbReference type="EMBL" id="AP019620">
    <property type="protein sequence ID" value="BBJ37368.1"/>
    <property type="molecule type" value="Genomic_DNA"/>
</dbReference>
<proteinExistence type="predicted"/>
<dbReference type="Proteomes" id="UP000463951">
    <property type="component" value="Chromosome"/>
</dbReference>
<evidence type="ECO:0000313" key="3">
    <source>
        <dbReference type="Proteomes" id="UP000463951"/>
    </source>
</evidence>
<dbReference type="InterPro" id="IPR010359">
    <property type="entry name" value="IrrE_HExxH"/>
</dbReference>
<gene>
    <name evidence="2" type="ORF">SSPO_000860</name>
</gene>
<evidence type="ECO:0000313" key="2">
    <source>
        <dbReference type="EMBL" id="BBJ37368.1"/>
    </source>
</evidence>
<organism evidence="2 3">
    <name type="scientific">Streptomyces antimycoticus</name>
    <dbReference type="NCBI Taxonomy" id="68175"/>
    <lineage>
        <taxon>Bacteria</taxon>
        <taxon>Bacillati</taxon>
        <taxon>Actinomycetota</taxon>
        <taxon>Actinomycetes</taxon>
        <taxon>Kitasatosporales</taxon>
        <taxon>Streptomycetaceae</taxon>
        <taxon>Streptomyces</taxon>
        <taxon>Streptomyces violaceusniger group</taxon>
    </lineage>
</organism>
<name>A0A499UDP7_9ACTN</name>